<dbReference type="AlphaFoldDB" id="A0A563E1K3"/>
<evidence type="ECO:0000313" key="2">
    <source>
        <dbReference type="Proteomes" id="UP000320244"/>
    </source>
</evidence>
<dbReference type="InterPro" id="IPR036188">
    <property type="entry name" value="FAD/NAD-bd_sf"/>
</dbReference>
<organism evidence="1 2">
    <name type="scientific">Leekyejoonella antrihumi</name>
    <dbReference type="NCBI Taxonomy" id="1660198"/>
    <lineage>
        <taxon>Bacteria</taxon>
        <taxon>Bacillati</taxon>
        <taxon>Actinomycetota</taxon>
        <taxon>Actinomycetes</taxon>
        <taxon>Micrococcales</taxon>
        <taxon>Dermacoccaceae</taxon>
        <taxon>Leekyejoonella</taxon>
    </lineage>
</organism>
<gene>
    <name evidence="1" type="ORF">FGL98_10650</name>
</gene>
<dbReference type="SUPFAM" id="SSF51905">
    <property type="entry name" value="FAD/NAD(P)-binding domain"/>
    <property type="match status" value="1"/>
</dbReference>
<dbReference type="Gene3D" id="3.50.50.60">
    <property type="entry name" value="FAD/NAD(P)-binding domain"/>
    <property type="match status" value="1"/>
</dbReference>
<name>A0A563E1K3_9MICO</name>
<comment type="caution">
    <text evidence="1">The sequence shown here is derived from an EMBL/GenBank/DDBJ whole genome shotgun (WGS) entry which is preliminary data.</text>
</comment>
<dbReference type="RefSeq" id="WP_146316741.1">
    <property type="nucleotide sequence ID" value="NZ_VCQV01000012.1"/>
</dbReference>
<proteinExistence type="predicted"/>
<dbReference type="EMBL" id="VCQV01000012">
    <property type="protein sequence ID" value="TWP36407.1"/>
    <property type="molecule type" value="Genomic_DNA"/>
</dbReference>
<sequence>MTTYEKSSMSDIALGSLRTSAIEEVVIVGRRGQVFAACSTSELLAMSRLPGVDLVADPAEATVTEHELEAVSPGGVACHEHGTTLSGFLPISWDQLVASYGTTRRVVPVESSGRSLTRLVVFVGVEVNSGGVPGGWNG</sequence>
<accession>A0A563E1K3</accession>
<dbReference type="Proteomes" id="UP000320244">
    <property type="component" value="Unassembled WGS sequence"/>
</dbReference>
<keyword evidence="2" id="KW-1185">Reference proteome</keyword>
<protein>
    <submittedName>
        <fullName evidence="1">Uncharacterized protein</fullName>
    </submittedName>
</protein>
<reference evidence="1 2" key="2">
    <citation type="submission" date="2019-08" db="EMBL/GenBank/DDBJ databases">
        <title>Jejuicoccus antrihumi gen. nov., sp. nov., a new member of the family Dermacoccaceae isolated from a cave.</title>
        <authorList>
            <person name="Schumann P."/>
            <person name="Kim I.S."/>
        </authorList>
    </citation>
    <scope>NUCLEOTIDE SEQUENCE [LARGE SCALE GENOMIC DNA]</scope>
    <source>
        <strain evidence="1 2">C5-26</strain>
    </source>
</reference>
<reference evidence="1 2" key="1">
    <citation type="submission" date="2019-05" db="EMBL/GenBank/DDBJ databases">
        <authorList>
            <person name="Lee S.D."/>
        </authorList>
    </citation>
    <scope>NUCLEOTIDE SEQUENCE [LARGE SCALE GENOMIC DNA]</scope>
    <source>
        <strain evidence="1 2">C5-26</strain>
    </source>
</reference>
<evidence type="ECO:0000313" key="1">
    <source>
        <dbReference type="EMBL" id="TWP36407.1"/>
    </source>
</evidence>